<gene>
    <name evidence="4" type="ORF">HNP81_002524</name>
</gene>
<evidence type="ECO:0000259" key="3">
    <source>
        <dbReference type="PROSITE" id="PS51782"/>
    </source>
</evidence>
<dbReference type="SMART" id="SM00257">
    <property type="entry name" value="LysM"/>
    <property type="match status" value="1"/>
</dbReference>
<dbReference type="InterPro" id="IPR036779">
    <property type="entry name" value="LysM_dom_sf"/>
</dbReference>
<evidence type="ECO:0000313" key="4">
    <source>
        <dbReference type="EMBL" id="MBA9027234.1"/>
    </source>
</evidence>
<feature type="region of interest" description="Disordered" evidence="1">
    <location>
        <begin position="94"/>
        <end position="138"/>
    </location>
</feature>
<organism evidence="4 5">
    <name type="scientific">Peribacillus huizhouensis</name>
    <dbReference type="NCBI Taxonomy" id="1501239"/>
    <lineage>
        <taxon>Bacteria</taxon>
        <taxon>Bacillati</taxon>
        <taxon>Bacillota</taxon>
        <taxon>Bacilli</taxon>
        <taxon>Bacillales</taxon>
        <taxon>Bacillaceae</taxon>
        <taxon>Peribacillus</taxon>
    </lineage>
</organism>
<dbReference type="RefSeq" id="WP_182502804.1">
    <property type="nucleotide sequence ID" value="NZ_JACJHX010000007.1"/>
</dbReference>
<evidence type="ECO:0000256" key="1">
    <source>
        <dbReference type="SAM" id="MobiDB-lite"/>
    </source>
</evidence>
<feature type="transmembrane region" description="Helical" evidence="2">
    <location>
        <begin position="41"/>
        <end position="64"/>
    </location>
</feature>
<dbReference type="PROSITE" id="PS51782">
    <property type="entry name" value="LYSM"/>
    <property type="match status" value="1"/>
</dbReference>
<keyword evidence="2" id="KW-0812">Transmembrane</keyword>
<feature type="domain" description="LysM" evidence="3">
    <location>
        <begin position="148"/>
        <end position="194"/>
    </location>
</feature>
<keyword evidence="2" id="KW-1133">Transmembrane helix</keyword>
<accession>A0ABR6CQL7</accession>
<feature type="compositionally biased region" description="Basic and acidic residues" evidence="1">
    <location>
        <begin position="94"/>
        <end position="108"/>
    </location>
</feature>
<protein>
    <submittedName>
        <fullName evidence="4">Cytoskeletal protein RodZ</fullName>
    </submittedName>
</protein>
<dbReference type="Pfam" id="PF01476">
    <property type="entry name" value="LysM"/>
    <property type="match status" value="1"/>
</dbReference>
<dbReference type="EMBL" id="JACJHX010000007">
    <property type="protein sequence ID" value="MBA9027234.1"/>
    <property type="molecule type" value="Genomic_DNA"/>
</dbReference>
<proteinExistence type="predicted"/>
<feature type="compositionally biased region" description="Basic and acidic residues" evidence="1">
    <location>
        <begin position="120"/>
        <end position="138"/>
    </location>
</feature>
<feature type="region of interest" description="Disordered" evidence="1">
    <location>
        <begin position="1"/>
        <end position="31"/>
    </location>
</feature>
<dbReference type="InterPro" id="IPR018392">
    <property type="entry name" value="LysM"/>
</dbReference>
<dbReference type="Proteomes" id="UP000626697">
    <property type="component" value="Unassembled WGS sequence"/>
</dbReference>
<name>A0ABR6CQL7_9BACI</name>
<comment type="caution">
    <text evidence="4">The sequence shown here is derived from an EMBL/GenBank/DDBJ whole genome shotgun (WGS) entry which is preliminary data.</text>
</comment>
<keyword evidence="5" id="KW-1185">Reference proteome</keyword>
<dbReference type="Gene3D" id="3.10.350.10">
    <property type="entry name" value="LysM domain"/>
    <property type="match status" value="1"/>
</dbReference>
<evidence type="ECO:0000313" key="5">
    <source>
        <dbReference type="Proteomes" id="UP000626697"/>
    </source>
</evidence>
<feature type="compositionally biased region" description="Polar residues" evidence="1">
    <location>
        <begin position="1"/>
        <end position="21"/>
    </location>
</feature>
<evidence type="ECO:0000256" key="2">
    <source>
        <dbReference type="SAM" id="Phobius"/>
    </source>
</evidence>
<dbReference type="SUPFAM" id="SSF54106">
    <property type="entry name" value="LysM domain"/>
    <property type="match status" value="1"/>
</dbReference>
<sequence length="200" mass="22941">MNPENTPNEYQKNHVNMNSKPLPSRSEIRAKKKKKRKNKFLLIKLLAAFFIAMPIAIFFLLPFLEKQKPISLSPQKLVSGFETVEVTKRTDGIKSNEMAEEKQGKTNDSETIPASANRPIESEKTQEKASVIERKDKKQESKDGYQIVYHTVSPNESLFIISMNYYNSGDGIDFIKEWNHIQGDEIQVGQVLEIPLKEKE</sequence>
<reference evidence="4 5" key="1">
    <citation type="submission" date="2020-08" db="EMBL/GenBank/DDBJ databases">
        <title>Genomic Encyclopedia of Type Strains, Phase IV (KMG-IV): sequencing the most valuable type-strain genomes for metagenomic binning, comparative biology and taxonomic classification.</title>
        <authorList>
            <person name="Goeker M."/>
        </authorList>
    </citation>
    <scope>NUCLEOTIDE SEQUENCE [LARGE SCALE GENOMIC DNA]</scope>
    <source>
        <strain evidence="4 5">DSM 105481</strain>
    </source>
</reference>
<keyword evidence="2" id="KW-0472">Membrane</keyword>